<sequence>MEFSASEVLSELKNLRKGFGMEDPQALSRVGSALRYIAGVAAEDDPARQRERIKSCLLERTCALPLDLSSYSRVALALDGSCTERFEHRLRRIAMELDRDTRTARRRVDEAFKRLAEEALAAVVPPRLRHPGTPWHLRSLKTLVLLGSQGTEVIEERRIVSHRDGLTDIFHSSTFATMGGERHAVDSGGFDIILLQGGTSSGSAWLSATRLGLRVQLPRPLNAGHSHVLTFRTLVPEGEALAPYYVCTPRFPCERFDLTVRFGGCPPHRVWRLDDELPLEAGDTSLCRGGVEVDAAGEASAAFTDLEPNRSYGLGWTLTPF</sequence>
<gene>
    <name evidence="1" type="ORF">SCLAV_0411</name>
</gene>
<reference evidence="1 2" key="1">
    <citation type="journal article" date="2010" name="Genome Biol. Evol.">
        <title>The sequence of a 1.8-mb bacterial linear plasmid reveals a rich evolutionary reservoir of secondary metabolic pathways.</title>
        <authorList>
            <person name="Medema M.H."/>
            <person name="Trefzer A."/>
            <person name="Kovalchuk A."/>
            <person name="van den Berg M."/>
            <person name="Mueller U."/>
            <person name="Heijne W."/>
            <person name="Wu L."/>
            <person name="Alam M.T."/>
            <person name="Ronning C.M."/>
            <person name="Nierman W.C."/>
            <person name="Bovenberg R.A.L."/>
            <person name="Breitling R."/>
            <person name="Takano E."/>
        </authorList>
    </citation>
    <scope>NUCLEOTIDE SEQUENCE [LARGE SCALE GENOMIC DNA]</scope>
    <source>
        <strain evidence="2">ATCC 27064 / DSM 738 / JCM 4710 / NBRC 13307 / NCIMB 12785 / NRRL 3585 / VKM Ac-602</strain>
    </source>
</reference>
<dbReference type="Proteomes" id="UP000002357">
    <property type="component" value="Chromosome"/>
</dbReference>
<dbReference type="OrthoDB" id="3805675at2"/>
<organism evidence="1 2">
    <name type="scientific">Streptomyces clavuligerus</name>
    <dbReference type="NCBI Taxonomy" id="1901"/>
    <lineage>
        <taxon>Bacteria</taxon>
        <taxon>Bacillati</taxon>
        <taxon>Actinomycetota</taxon>
        <taxon>Actinomycetes</taxon>
        <taxon>Kitasatosporales</taxon>
        <taxon>Streptomycetaceae</taxon>
        <taxon>Streptomyces</taxon>
    </lineage>
</organism>
<protein>
    <submittedName>
        <fullName evidence="1">Uncharacterized protein</fullName>
    </submittedName>
</protein>
<keyword evidence="2" id="KW-1185">Reference proteome</keyword>
<dbReference type="AlphaFoldDB" id="B5GU14"/>
<dbReference type="RefSeq" id="WP_003955319.1">
    <property type="nucleotide sequence ID" value="NZ_CM000913.1"/>
</dbReference>
<name>B5GU14_STRCL</name>
<proteinExistence type="predicted"/>
<dbReference type="eggNOG" id="ENOG5033XU9">
    <property type="taxonomic scope" value="Bacteria"/>
</dbReference>
<evidence type="ECO:0000313" key="1">
    <source>
        <dbReference type="EMBL" id="EFG05487.1"/>
    </source>
</evidence>
<dbReference type="EMBL" id="CM000913">
    <property type="protein sequence ID" value="EFG05487.1"/>
    <property type="molecule type" value="Genomic_DNA"/>
</dbReference>
<dbReference type="GeneID" id="93732893"/>
<accession>B5GU14</accession>
<evidence type="ECO:0000313" key="2">
    <source>
        <dbReference type="Proteomes" id="UP000002357"/>
    </source>
</evidence>